<dbReference type="RefSeq" id="WP_220748914.1">
    <property type="nucleotide sequence ID" value="NZ_BPFH01000003.1"/>
</dbReference>
<keyword evidence="3" id="KW-1185">Reference proteome</keyword>
<dbReference type="EMBL" id="BPFH01000003">
    <property type="protein sequence ID" value="GIT95422.1"/>
    <property type="molecule type" value="Genomic_DNA"/>
</dbReference>
<evidence type="ECO:0000256" key="1">
    <source>
        <dbReference type="SAM" id="MobiDB-lite"/>
    </source>
</evidence>
<reference evidence="2 3" key="1">
    <citation type="submission" date="2021-05" db="EMBL/GenBank/DDBJ databases">
        <title>Bacteria Genome sequencing.</title>
        <authorList>
            <person name="Takabe Y."/>
            <person name="Nakajima Y."/>
            <person name="Suzuki S."/>
            <person name="Shiozaki T."/>
        </authorList>
    </citation>
    <scope>NUCLEOTIDE SEQUENCE [LARGE SCALE GENOMIC DNA]</scope>
    <source>
        <strain evidence="2 3">AI_62</strain>
    </source>
</reference>
<name>A0ABQ4NLY7_9RHOB</name>
<proteinExistence type="predicted"/>
<evidence type="ECO:0000313" key="3">
    <source>
        <dbReference type="Proteomes" id="UP000786693"/>
    </source>
</evidence>
<protein>
    <submittedName>
        <fullName evidence="2">Uncharacterized protein</fullName>
    </submittedName>
</protein>
<evidence type="ECO:0000313" key="2">
    <source>
        <dbReference type="EMBL" id="GIT95422.1"/>
    </source>
</evidence>
<gene>
    <name evidence="2" type="ORF">JANAI62_20450</name>
</gene>
<feature type="region of interest" description="Disordered" evidence="1">
    <location>
        <begin position="1"/>
        <end position="24"/>
    </location>
</feature>
<organism evidence="2 3">
    <name type="scientific">Jannaschia pagri</name>
    <dbReference type="NCBI Taxonomy" id="2829797"/>
    <lineage>
        <taxon>Bacteria</taxon>
        <taxon>Pseudomonadati</taxon>
        <taxon>Pseudomonadota</taxon>
        <taxon>Alphaproteobacteria</taxon>
        <taxon>Rhodobacterales</taxon>
        <taxon>Roseobacteraceae</taxon>
        <taxon>Jannaschia</taxon>
    </lineage>
</organism>
<accession>A0ABQ4NLY7</accession>
<comment type="caution">
    <text evidence="2">The sequence shown here is derived from an EMBL/GenBank/DDBJ whole genome shotgun (WGS) entry which is preliminary data.</text>
</comment>
<dbReference type="Proteomes" id="UP000786693">
    <property type="component" value="Unassembled WGS sequence"/>
</dbReference>
<sequence length="61" mass="6536">MSATDHTNAKRPDPGPRAAGPTTGACRRAALETLSEGAAPTEGDVEVLFDRLHRRIRHDDA</sequence>